<evidence type="ECO:0000256" key="1">
    <source>
        <dbReference type="ARBA" id="ARBA00009580"/>
    </source>
</evidence>
<accession>A0ABS5QK23</accession>
<dbReference type="InterPro" id="IPR016130">
    <property type="entry name" value="Tyr_Pase_AS"/>
</dbReference>
<reference evidence="2 3" key="1">
    <citation type="submission" date="2021-05" db="EMBL/GenBank/DDBJ databases">
        <title>Roseococcus sp. XZZS9, whole genome shotgun sequencing project.</title>
        <authorList>
            <person name="Zhao G."/>
            <person name="Shen L."/>
        </authorList>
    </citation>
    <scope>NUCLEOTIDE SEQUENCE [LARGE SCALE GENOMIC DNA]</scope>
    <source>
        <strain evidence="2 3">XZZS9</strain>
    </source>
</reference>
<evidence type="ECO:0000313" key="2">
    <source>
        <dbReference type="EMBL" id="MBS7813758.1"/>
    </source>
</evidence>
<dbReference type="InterPro" id="IPR029021">
    <property type="entry name" value="Prot-tyrosine_phosphatase-like"/>
</dbReference>
<comment type="caution">
    <text evidence="2">The sequence shown here is derived from an EMBL/GenBank/DDBJ whole genome shotgun (WGS) entry which is preliminary data.</text>
</comment>
<name>A0ABS5QK23_9PROT</name>
<evidence type="ECO:0000313" key="3">
    <source>
        <dbReference type="Proteomes" id="UP000766336"/>
    </source>
</evidence>
<dbReference type="Proteomes" id="UP000766336">
    <property type="component" value="Unassembled WGS sequence"/>
</dbReference>
<dbReference type="SUPFAM" id="SSF52799">
    <property type="entry name" value="(Phosphotyrosine protein) phosphatases II"/>
    <property type="match status" value="1"/>
</dbReference>
<dbReference type="EMBL" id="JAHCDA010000006">
    <property type="protein sequence ID" value="MBS7813758.1"/>
    <property type="molecule type" value="Genomic_DNA"/>
</dbReference>
<dbReference type="PROSITE" id="PS00383">
    <property type="entry name" value="TYR_PHOSPHATASE_1"/>
    <property type="match status" value="1"/>
</dbReference>
<dbReference type="Gene3D" id="3.90.190.10">
    <property type="entry name" value="Protein tyrosine phosphatase superfamily"/>
    <property type="match status" value="1"/>
</dbReference>
<protein>
    <submittedName>
        <fullName evidence="2">Tyrosine-protein phosphatase</fullName>
    </submittedName>
</protein>
<dbReference type="Pfam" id="PF13350">
    <property type="entry name" value="Y_phosphatase3"/>
    <property type="match status" value="1"/>
</dbReference>
<gene>
    <name evidence="2" type="ORF">KHU32_22650</name>
</gene>
<keyword evidence="3" id="KW-1185">Reference proteome</keyword>
<comment type="similarity">
    <text evidence="1">Belongs to the protein-tyrosine phosphatase family.</text>
</comment>
<sequence length="299" mass="31825">MLPSSSGPAGLSRRTLGLAGLAVAAGTTQASAARAPGESLGLASVPNLREFGGYVAKDGTVFRHGLLFRANQLNPVAPADMARLTELGLRVSFDLRTAKEREAAPDMLAPGMRGEWLDVMAGADSGDSAQMEVLVANMGGGSAGMSPARIQALYVDTYRDFVRLDSARTAFRTLYTALAQAENRPAVFHCTTGKDRTGWAAAALLSLLGMPLETVYQDYLRSNDYILPFFAGRIAQFTAAGGDAALPRAMLEVRSEYLAASFAEVTQRYGSIERYFSRGLGINAAGQAALRQAFLEQSR</sequence>
<dbReference type="InterPro" id="IPR026893">
    <property type="entry name" value="Tyr/Ser_Pase_IphP-type"/>
</dbReference>
<organism evidence="2 3">
    <name type="scientific">Roseococcus pinisoli</name>
    <dbReference type="NCBI Taxonomy" id="2835040"/>
    <lineage>
        <taxon>Bacteria</taxon>
        <taxon>Pseudomonadati</taxon>
        <taxon>Pseudomonadota</taxon>
        <taxon>Alphaproteobacteria</taxon>
        <taxon>Acetobacterales</taxon>
        <taxon>Roseomonadaceae</taxon>
        <taxon>Roseococcus</taxon>
    </lineage>
</organism>
<proteinExistence type="inferred from homology"/>
<dbReference type="PANTHER" id="PTHR31126:SF1">
    <property type="entry name" value="TYROSINE SPECIFIC PROTEIN PHOSPHATASES DOMAIN-CONTAINING PROTEIN"/>
    <property type="match status" value="1"/>
</dbReference>
<dbReference type="PANTHER" id="PTHR31126">
    <property type="entry name" value="TYROSINE-PROTEIN PHOSPHATASE"/>
    <property type="match status" value="1"/>
</dbReference>
<dbReference type="RefSeq" id="WP_213672461.1">
    <property type="nucleotide sequence ID" value="NZ_JAHCDA010000006.1"/>
</dbReference>